<evidence type="ECO:0000256" key="1">
    <source>
        <dbReference type="SAM" id="Phobius"/>
    </source>
</evidence>
<evidence type="ECO:0000313" key="4">
    <source>
        <dbReference type="Proteomes" id="UP000318626"/>
    </source>
</evidence>
<gene>
    <name evidence="3" type="ORF">Pan97_51340</name>
</gene>
<dbReference type="InterPro" id="IPR045584">
    <property type="entry name" value="Pilin-like"/>
</dbReference>
<dbReference type="PANTHER" id="PTHR30093">
    <property type="entry name" value="GENERAL SECRETION PATHWAY PROTEIN G"/>
    <property type="match status" value="1"/>
</dbReference>
<protein>
    <recommendedName>
        <fullName evidence="2">DUF1559 domain-containing protein</fullName>
    </recommendedName>
</protein>
<keyword evidence="1" id="KW-0812">Transmembrane</keyword>
<dbReference type="PANTHER" id="PTHR30093:SF2">
    <property type="entry name" value="TYPE II SECRETION SYSTEM PROTEIN H"/>
    <property type="match status" value="1"/>
</dbReference>
<keyword evidence="4" id="KW-1185">Reference proteome</keyword>
<dbReference type="AlphaFoldDB" id="A0A518CFV0"/>
<keyword evidence="1" id="KW-1133">Transmembrane helix</keyword>
<dbReference type="OrthoDB" id="285651at2"/>
<proteinExistence type="predicted"/>
<accession>A0A518CFV0</accession>
<keyword evidence="1" id="KW-0472">Membrane</keyword>
<dbReference type="EMBL" id="CP036289">
    <property type="protein sequence ID" value="QDU78054.1"/>
    <property type="molecule type" value="Genomic_DNA"/>
</dbReference>
<sequence>MNEPNPFDSPEAYTGKPEPKKWWHFTVVEWIVMVLIIFVLAALLMPAAKMAKTSGRRDWSANHLKEIGIALHNYHDLYGTLPPAVVTDAEGRPLYSWRVLLLPFLEQQALYDQFDLSQPWDSQTNRPLVEQMPYMFESPFLDPTENPGMTSYLAVVDPEGKRTLMLSQEGRAFDEVPCELGNVAMVVEQIDQAVIWTKPEDISPFELIERPPIDQNDHAYYAVLFGDASVTWMPEDDPQQLRACLLCKEFAKAGETSAYE</sequence>
<dbReference type="Pfam" id="PF07596">
    <property type="entry name" value="SBP_bac_10"/>
    <property type="match status" value="1"/>
</dbReference>
<name>A0A518CFV0_9BACT</name>
<dbReference type="RefSeq" id="WP_144977581.1">
    <property type="nucleotide sequence ID" value="NZ_CP036289.1"/>
</dbReference>
<feature type="domain" description="DUF1559" evidence="2">
    <location>
        <begin position="51"/>
        <end position="133"/>
    </location>
</feature>
<dbReference type="KEGG" id="bvo:Pan97_51340"/>
<dbReference type="InterPro" id="IPR011453">
    <property type="entry name" value="DUF1559"/>
</dbReference>
<organism evidence="3 4">
    <name type="scientific">Bremerella volcania</name>
    <dbReference type="NCBI Taxonomy" id="2527984"/>
    <lineage>
        <taxon>Bacteria</taxon>
        <taxon>Pseudomonadati</taxon>
        <taxon>Planctomycetota</taxon>
        <taxon>Planctomycetia</taxon>
        <taxon>Pirellulales</taxon>
        <taxon>Pirellulaceae</taxon>
        <taxon>Bremerella</taxon>
    </lineage>
</organism>
<feature type="transmembrane region" description="Helical" evidence="1">
    <location>
        <begin position="22"/>
        <end position="47"/>
    </location>
</feature>
<evidence type="ECO:0000259" key="2">
    <source>
        <dbReference type="Pfam" id="PF07596"/>
    </source>
</evidence>
<evidence type="ECO:0000313" key="3">
    <source>
        <dbReference type="EMBL" id="QDU78054.1"/>
    </source>
</evidence>
<dbReference type="SUPFAM" id="SSF54523">
    <property type="entry name" value="Pili subunits"/>
    <property type="match status" value="1"/>
</dbReference>
<dbReference type="Proteomes" id="UP000318626">
    <property type="component" value="Chromosome"/>
</dbReference>
<reference evidence="4" key="1">
    <citation type="submission" date="2019-02" db="EMBL/GenBank/DDBJ databases">
        <title>Deep-cultivation of Planctomycetes and their phenomic and genomic characterization uncovers novel biology.</title>
        <authorList>
            <person name="Wiegand S."/>
            <person name="Jogler M."/>
            <person name="Boedeker C."/>
            <person name="Pinto D."/>
            <person name="Vollmers J."/>
            <person name="Rivas-Marin E."/>
            <person name="Kohn T."/>
            <person name="Peeters S.H."/>
            <person name="Heuer A."/>
            <person name="Rast P."/>
            <person name="Oberbeckmann S."/>
            <person name="Bunk B."/>
            <person name="Jeske O."/>
            <person name="Meyerdierks A."/>
            <person name="Storesund J.E."/>
            <person name="Kallscheuer N."/>
            <person name="Luecker S."/>
            <person name="Lage O.M."/>
            <person name="Pohl T."/>
            <person name="Merkel B.J."/>
            <person name="Hornburger P."/>
            <person name="Mueller R.-W."/>
            <person name="Bruemmer F."/>
            <person name="Labrenz M."/>
            <person name="Spormann A.M."/>
            <person name="Op den Camp H."/>
            <person name="Overmann J."/>
            <person name="Amann R."/>
            <person name="Jetten M.S.M."/>
            <person name="Mascher T."/>
            <person name="Medema M.H."/>
            <person name="Devos D.P."/>
            <person name="Kaster A.-K."/>
            <person name="Ovreas L."/>
            <person name="Rohde M."/>
            <person name="Galperin M.Y."/>
            <person name="Jogler C."/>
        </authorList>
    </citation>
    <scope>NUCLEOTIDE SEQUENCE [LARGE SCALE GENOMIC DNA]</scope>
    <source>
        <strain evidence="4">Pan97</strain>
    </source>
</reference>